<evidence type="ECO:0000256" key="9">
    <source>
        <dbReference type="SAM" id="Phobius"/>
    </source>
</evidence>
<accession>A0A1H1Q1N4</accession>
<dbReference type="InterPro" id="IPR046342">
    <property type="entry name" value="CBS_dom_sf"/>
</dbReference>
<feature type="transmembrane region" description="Helical" evidence="9">
    <location>
        <begin position="6"/>
        <end position="28"/>
    </location>
</feature>
<dbReference type="Proteomes" id="UP000198963">
    <property type="component" value="Chromosome I"/>
</dbReference>
<protein>
    <submittedName>
        <fullName evidence="12">Hemolysin, contains CBS domains</fullName>
    </submittedName>
</protein>
<dbReference type="EMBL" id="LT629774">
    <property type="protein sequence ID" value="SDS17335.1"/>
    <property type="molecule type" value="Genomic_DNA"/>
</dbReference>
<dbReference type="InterPro" id="IPR002550">
    <property type="entry name" value="CNNM"/>
</dbReference>
<keyword evidence="6 8" id="KW-0472">Membrane</keyword>
<dbReference type="SUPFAM" id="SSF56176">
    <property type="entry name" value="FAD-binding/transporter-associated domain-like"/>
    <property type="match status" value="1"/>
</dbReference>
<dbReference type="GO" id="GO:0005886">
    <property type="term" value="C:plasma membrane"/>
    <property type="evidence" value="ECO:0007669"/>
    <property type="project" value="TreeGrafter"/>
</dbReference>
<evidence type="ECO:0000313" key="13">
    <source>
        <dbReference type="Proteomes" id="UP000198963"/>
    </source>
</evidence>
<evidence type="ECO:0000256" key="1">
    <source>
        <dbReference type="ARBA" id="ARBA00004141"/>
    </source>
</evidence>
<evidence type="ECO:0000256" key="3">
    <source>
        <dbReference type="ARBA" id="ARBA00022737"/>
    </source>
</evidence>
<dbReference type="Pfam" id="PF00571">
    <property type="entry name" value="CBS"/>
    <property type="match status" value="1"/>
</dbReference>
<proteinExistence type="predicted"/>
<dbReference type="PROSITE" id="PS51371">
    <property type="entry name" value="CBS"/>
    <property type="match status" value="1"/>
</dbReference>
<dbReference type="Pfam" id="PF03471">
    <property type="entry name" value="CorC_HlyC"/>
    <property type="match status" value="1"/>
</dbReference>
<dbReference type="AlphaFoldDB" id="A0A1H1Q1N4"/>
<feature type="transmembrane region" description="Helical" evidence="9">
    <location>
        <begin position="57"/>
        <end position="74"/>
    </location>
</feature>
<reference evidence="12 13" key="1">
    <citation type="submission" date="2016-10" db="EMBL/GenBank/DDBJ databases">
        <authorList>
            <person name="Varghese N."/>
            <person name="Submissions S."/>
        </authorList>
    </citation>
    <scope>NUCLEOTIDE SEQUENCE [LARGE SCALE GENOMIC DNA]</scope>
    <source>
        <strain evidence="12 13">RHA_55</strain>
    </source>
</reference>
<dbReference type="PANTHER" id="PTHR22777:SF17">
    <property type="entry name" value="UPF0053 PROTEIN SLL0260"/>
    <property type="match status" value="1"/>
</dbReference>
<organism evidence="12 13">
    <name type="scientific">Winogradskyella sediminis</name>
    <dbReference type="NCBI Taxonomy" id="1382466"/>
    <lineage>
        <taxon>Bacteria</taxon>
        <taxon>Pseudomonadati</taxon>
        <taxon>Bacteroidota</taxon>
        <taxon>Flavobacteriia</taxon>
        <taxon>Flavobacteriales</taxon>
        <taxon>Flavobacteriaceae</taxon>
        <taxon>Winogradskyella</taxon>
    </lineage>
</organism>
<evidence type="ECO:0000259" key="10">
    <source>
        <dbReference type="PROSITE" id="PS51371"/>
    </source>
</evidence>
<evidence type="ECO:0000256" key="4">
    <source>
        <dbReference type="ARBA" id="ARBA00022989"/>
    </source>
</evidence>
<evidence type="ECO:0000256" key="6">
    <source>
        <dbReference type="ARBA" id="ARBA00023136"/>
    </source>
</evidence>
<comment type="subcellular location">
    <subcellularLocation>
        <location evidence="1">Membrane</location>
        <topology evidence="1">Multi-pass membrane protein</topology>
    </subcellularLocation>
</comment>
<keyword evidence="3" id="KW-0677">Repeat</keyword>
<keyword evidence="2 8" id="KW-0812">Transmembrane</keyword>
<dbReference type="Gene3D" id="3.10.580.10">
    <property type="entry name" value="CBS-domain"/>
    <property type="match status" value="1"/>
</dbReference>
<dbReference type="PROSITE" id="PS51846">
    <property type="entry name" value="CNNM"/>
    <property type="match status" value="1"/>
</dbReference>
<dbReference type="GO" id="GO:0050660">
    <property type="term" value="F:flavin adenine dinucleotide binding"/>
    <property type="evidence" value="ECO:0007669"/>
    <property type="project" value="InterPro"/>
</dbReference>
<name>A0A1H1Q1N4_9FLAO</name>
<keyword evidence="13" id="KW-1185">Reference proteome</keyword>
<keyword evidence="4 8" id="KW-1133">Transmembrane helix</keyword>
<dbReference type="PANTHER" id="PTHR22777">
    <property type="entry name" value="HEMOLYSIN-RELATED"/>
    <property type="match status" value="1"/>
</dbReference>
<dbReference type="InterPro" id="IPR005170">
    <property type="entry name" value="Transptr-assoc_dom"/>
</dbReference>
<gene>
    <name evidence="12" type="ORF">SAMN04489797_1029</name>
</gene>
<evidence type="ECO:0000256" key="2">
    <source>
        <dbReference type="ARBA" id="ARBA00022692"/>
    </source>
</evidence>
<dbReference type="CDD" id="cd04590">
    <property type="entry name" value="CBS_pair_CorC_HlyC_assoc"/>
    <property type="match status" value="1"/>
</dbReference>
<dbReference type="InterPro" id="IPR044751">
    <property type="entry name" value="Ion_transp-like_CBS"/>
</dbReference>
<evidence type="ECO:0000256" key="7">
    <source>
        <dbReference type="PROSITE-ProRule" id="PRU00703"/>
    </source>
</evidence>
<dbReference type="Gene3D" id="3.30.465.10">
    <property type="match status" value="1"/>
</dbReference>
<dbReference type="InterPro" id="IPR000644">
    <property type="entry name" value="CBS_dom"/>
</dbReference>
<evidence type="ECO:0000259" key="11">
    <source>
        <dbReference type="PROSITE" id="PS51846"/>
    </source>
</evidence>
<evidence type="ECO:0000313" key="12">
    <source>
        <dbReference type="EMBL" id="SDS17335.1"/>
    </source>
</evidence>
<evidence type="ECO:0000256" key="5">
    <source>
        <dbReference type="ARBA" id="ARBA00023122"/>
    </source>
</evidence>
<dbReference type="Pfam" id="PF01595">
    <property type="entry name" value="CNNM"/>
    <property type="match status" value="1"/>
</dbReference>
<evidence type="ECO:0000256" key="8">
    <source>
        <dbReference type="PROSITE-ProRule" id="PRU01193"/>
    </source>
</evidence>
<feature type="transmembrane region" description="Helical" evidence="9">
    <location>
        <begin position="94"/>
        <end position="122"/>
    </location>
</feature>
<dbReference type="SMART" id="SM01091">
    <property type="entry name" value="CorC_HlyC"/>
    <property type="match status" value="1"/>
</dbReference>
<dbReference type="SUPFAM" id="SSF54631">
    <property type="entry name" value="CBS-domain pair"/>
    <property type="match status" value="1"/>
</dbReference>
<keyword evidence="5 7" id="KW-0129">CBS domain</keyword>
<dbReference type="RefSeq" id="WP_092444899.1">
    <property type="nucleotide sequence ID" value="NZ_LT629774.1"/>
</dbReference>
<dbReference type="InterPro" id="IPR036318">
    <property type="entry name" value="FAD-bd_PCMH-like_sf"/>
</dbReference>
<feature type="domain" description="CNNM transmembrane" evidence="11">
    <location>
        <begin position="1"/>
        <end position="200"/>
    </location>
</feature>
<dbReference type="InterPro" id="IPR016169">
    <property type="entry name" value="FAD-bd_PCMH_sub2"/>
</dbReference>
<dbReference type="STRING" id="1249933.SAMN04489797_1029"/>
<feature type="transmembrane region" description="Helical" evidence="9">
    <location>
        <begin position="134"/>
        <end position="159"/>
    </location>
</feature>
<sequence length="429" mass="48824">MTFEVVIIISTLLLSAFFSGMEIAYVSSNKIHIELEKKQGDFLGKILGKLTAKPSKYIATMLIGNNIALVIYGFKMGDLLIRWFQSLLPSDSAALTYLFVDLQLLTQTVISTLVILITAEFLPKVFFQIYANTLLKVLAFPTYIFYVLFSWVSDFIIWISDAVLKHIFRAKGEDVVLAMTKVELGNYITEQMESVENHEDVDSEIQIFQNALEFSEVKAREVMVPRTEITAVEISDSIENLRQLFIETGRTKIIVYKDSIDDILGYVHAFELFKKPQSIKSIIIRVAFVPETILIKDVLSILTKKRRSMAVVIDEYGGTSGIMTVEDIVEELFGEIEDEHDVVAMIEEQIDDRTYKFSARLEVDYINETYKLNLPESENYETLGGLIVHATEGIPQEHDDVQIENFKFTITEVSSTKIDEVLLKVLEVD</sequence>
<feature type="domain" description="CBS" evidence="10">
    <location>
        <begin position="282"/>
        <end position="339"/>
    </location>
</feature>